<dbReference type="EMBL" id="SOAG01000042">
    <property type="protein sequence ID" value="TDS51109.1"/>
    <property type="molecule type" value="Genomic_DNA"/>
</dbReference>
<dbReference type="InterPro" id="IPR021139">
    <property type="entry name" value="NYN"/>
</dbReference>
<gene>
    <name evidence="2" type="ORF">C8P70_1429</name>
</gene>
<dbReference type="InterPro" id="IPR041966">
    <property type="entry name" value="LOTUS-like"/>
</dbReference>
<protein>
    <submittedName>
        <fullName evidence="2">Uncharacterized protein (TIGR00288 family)</fullName>
    </submittedName>
</protein>
<dbReference type="OrthoDB" id="9783963at2"/>
<organism evidence="2 3">
    <name type="scientific">Myroides indicus</name>
    <dbReference type="NCBI Taxonomy" id="1323422"/>
    <lineage>
        <taxon>Bacteria</taxon>
        <taxon>Pseudomonadati</taxon>
        <taxon>Bacteroidota</taxon>
        <taxon>Flavobacteriia</taxon>
        <taxon>Flavobacteriales</taxon>
        <taxon>Flavobacteriaceae</taxon>
        <taxon>Myroides</taxon>
    </lineage>
</organism>
<reference evidence="2 3" key="1">
    <citation type="submission" date="2019-03" db="EMBL/GenBank/DDBJ databases">
        <title>Genomic Encyclopedia of Archaeal and Bacterial Type Strains, Phase II (KMG-II): from individual species to whole genera.</title>
        <authorList>
            <person name="Goeker M."/>
        </authorList>
    </citation>
    <scope>NUCLEOTIDE SEQUENCE [LARGE SCALE GENOMIC DNA]</scope>
    <source>
        <strain evidence="2 3">DSM 28213</strain>
    </source>
</reference>
<dbReference type="Gene3D" id="3.40.50.1010">
    <property type="entry name" value="5'-nuclease"/>
    <property type="match status" value="1"/>
</dbReference>
<sequence>MEKQNNNIAILVDGDNAQAKLLENILEEVSKYGKVTIRRIYGDWTTPQMNSWKDLLNDLSFSPIQKFNYTTGKNSTDSSLIIDAMDILHDKMVDGFCIVSSDSDYTGLAKRIREEGIFVMGIGEKKTPNAFVQSCEIFTYCETLMPKKAVKEREVNSSRKNETEEEYENKKLTKKEIQLIDKAFEMSVDEEVEAYISTVGGNLRKLNPSFDARDYGFRNLTELFKNLKTFDVINNNVKGLNHPLVKKK</sequence>
<keyword evidence="3" id="KW-1185">Reference proteome</keyword>
<accession>A0A4R7EV42</accession>
<comment type="caution">
    <text evidence="2">The sequence shown here is derived from an EMBL/GenBank/DDBJ whole genome shotgun (WGS) entry which is preliminary data.</text>
</comment>
<dbReference type="PANTHER" id="PTHR35811">
    <property type="entry name" value="SLR1870 PROTEIN"/>
    <property type="match status" value="1"/>
</dbReference>
<dbReference type="PROSITE" id="PS51644">
    <property type="entry name" value="HTH_OST"/>
    <property type="match status" value="1"/>
</dbReference>
<name>A0A4R7EV42_9FLAO</name>
<dbReference type="GO" id="GO:0004540">
    <property type="term" value="F:RNA nuclease activity"/>
    <property type="evidence" value="ECO:0007669"/>
    <property type="project" value="InterPro"/>
</dbReference>
<dbReference type="CDD" id="cd10146">
    <property type="entry name" value="LabA_like_C"/>
    <property type="match status" value="1"/>
</dbReference>
<dbReference type="Pfam" id="PF12872">
    <property type="entry name" value="OST-HTH"/>
    <property type="match status" value="1"/>
</dbReference>
<dbReference type="CDD" id="cd11297">
    <property type="entry name" value="PIN_LabA-like_N_1"/>
    <property type="match status" value="1"/>
</dbReference>
<dbReference type="RefSeq" id="WP_133713742.1">
    <property type="nucleotide sequence ID" value="NZ_SOAG01000042.1"/>
</dbReference>
<evidence type="ECO:0000313" key="2">
    <source>
        <dbReference type="EMBL" id="TDS51109.1"/>
    </source>
</evidence>
<dbReference type="Proteomes" id="UP000295215">
    <property type="component" value="Unassembled WGS sequence"/>
</dbReference>
<dbReference type="Gene3D" id="3.30.420.610">
    <property type="entry name" value="LOTUS domain-like"/>
    <property type="match status" value="1"/>
</dbReference>
<dbReference type="AlphaFoldDB" id="A0A4R7EV42"/>
<proteinExistence type="predicted"/>
<feature type="domain" description="HTH OST-type" evidence="1">
    <location>
        <begin position="172"/>
        <end position="248"/>
    </location>
</feature>
<evidence type="ECO:0000259" key="1">
    <source>
        <dbReference type="PROSITE" id="PS51644"/>
    </source>
</evidence>
<dbReference type="Pfam" id="PF01936">
    <property type="entry name" value="NYN"/>
    <property type="match status" value="1"/>
</dbReference>
<dbReference type="InterPro" id="IPR025605">
    <property type="entry name" value="OST-HTH/LOTUS_dom"/>
</dbReference>
<evidence type="ECO:0000313" key="3">
    <source>
        <dbReference type="Proteomes" id="UP000295215"/>
    </source>
</evidence>
<dbReference type="PANTHER" id="PTHR35811:SF1">
    <property type="entry name" value="HTH OST-TYPE DOMAIN-CONTAINING PROTEIN"/>
    <property type="match status" value="1"/>
</dbReference>